<dbReference type="Proteomes" id="UP001152797">
    <property type="component" value="Unassembled WGS sequence"/>
</dbReference>
<evidence type="ECO:0000313" key="2">
    <source>
        <dbReference type="EMBL" id="CAI4004914.1"/>
    </source>
</evidence>
<sequence length="1026" mass="109581">FCFGRPVAGAHQPTEALGGDDGMCEAAPSEPLVPAPTGDEVCITIEDDTQLDTETHWEDSQTPPEWHDNPFEGMNLDEMDLADSQAEVISLELDGDADTFVETLKGVLCPVPGSSDNPILNPMANPDLTEVEKYPCARPPQVGEIASAMSSAEPPRTSEEMAGMGGKEAKAKQNSKEECRDIGQTAAKLFRQKCDDYDYDDSSAYKIPRGLPEHHPGFIPLRLLKIMALLTSVFALKALPEKYSCVDMFAGQAAISRAFRARNLNVATLDIKIDRRDEELHEDQLNVHLDENRHVDGSLDPWDDANCWIERYAVILPPPRMVTPYRSQLSDGSVSLDVVMTPSPPPPPQRPSVKREILAAEETNKKARPVECPTACKTPSPAKAHSTGQPVARKLSFSSNNGQPGNPQTSSSKTPPRPSASPSLVTKQEPKPEEADPEVCITSIKHEGGFKSPAPAKSLAANSPPDAKAAPSLPAVPAKASPKEVPLQRPPPFPPTPKEGAVAKASPVDRSDVSGKGKGTATIATPQAATTSPVLKASPAAALPAPAANTAKASASPPPAKAHTAPTSSVAVASKGTAMAPPKATSIPSPPPPKTVAPPAKAHMAAATPEASKAAASTLALAHPTAPPTPTPAKAPAPATTPAPRPAPATAPAPPATAPATTPVPKPPAPKQSAVPQVQVANAIEPISYQDRQKHFATFKRQISGEAVSIAVPEEFLQAWQEAVSTNSKTAKGHLFQMWCHAGGDWGKNLGINASWRNRDQLLVMYNGNVKLVDDLLERKRSENMVKVLLDLSTTNKDISSEKVTMDLTADVDPGASEPTNPGDKEDKKKDDPAYDEVALSAALKLAVERSEYYNEDKKAADAVVRSLRPKGPRKGKKGQDEDEEPRHPSKRPRTGQPAANDKAVTSKILTFWLADLTRQQAEKSDATPLDGEVAVCVWGYARGLQVLDQSNLCMEDHQKREFFDCTLLHLQTYATGTMRLLRGVVTQLRSVFQEFAKGTGGNCYEEGNPESHCAQHDANCTTALR</sequence>
<feature type="compositionally biased region" description="Polar residues" evidence="1">
    <location>
        <begin position="396"/>
        <end position="426"/>
    </location>
</feature>
<feature type="compositionally biased region" description="Pro residues" evidence="1">
    <location>
        <begin position="488"/>
        <end position="497"/>
    </location>
</feature>
<proteinExistence type="predicted"/>
<dbReference type="PANTHER" id="PTHR45691">
    <property type="entry name" value="PROTEIN DIAPHANOUS"/>
    <property type="match status" value="1"/>
</dbReference>
<name>A0A9P1G9B5_9DINO</name>
<comment type="caution">
    <text evidence="2">The sequence shown here is derived from an EMBL/GenBank/DDBJ whole genome shotgun (WGS) entry which is preliminary data.</text>
</comment>
<reference evidence="2" key="1">
    <citation type="submission" date="2022-10" db="EMBL/GenBank/DDBJ databases">
        <authorList>
            <person name="Chen Y."/>
            <person name="Dougan E. K."/>
            <person name="Chan C."/>
            <person name="Rhodes N."/>
            <person name="Thang M."/>
        </authorList>
    </citation>
    <scope>NUCLEOTIDE SEQUENCE</scope>
</reference>
<feature type="compositionally biased region" description="Low complexity" evidence="1">
    <location>
        <begin position="597"/>
        <end position="624"/>
    </location>
</feature>
<feature type="compositionally biased region" description="Low complexity" evidence="1">
    <location>
        <begin position="520"/>
        <end position="569"/>
    </location>
</feature>
<evidence type="ECO:0000313" key="3">
    <source>
        <dbReference type="EMBL" id="CAL4792226.1"/>
    </source>
</evidence>
<dbReference type="GO" id="GO:0005884">
    <property type="term" value="C:actin filament"/>
    <property type="evidence" value="ECO:0007669"/>
    <property type="project" value="TreeGrafter"/>
</dbReference>
<feature type="non-terminal residue" evidence="2">
    <location>
        <position position="1"/>
    </location>
</feature>
<feature type="compositionally biased region" description="Basic and acidic residues" evidence="1">
    <location>
        <begin position="823"/>
        <end position="833"/>
    </location>
</feature>
<feature type="compositionally biased region" description="Pro residues" evidence="1">
    <location>
        <begin position="625"/>
        <end position="670"/>
    </location>
</feature>
<dbReference type="InterPro" id="IPR051412">
    <property type="entry name" value="Formin_Homology_Diaphanous_sf"/>
</dbReference>
<keyword evidence="4" id="KW-1185">Reference proteome</keyword>
<feature type="non-terminal residue" evidence="2">
    <location>
        <position position="1026"/>
    </location>
</feature>
<feature type="region of interest" description="Disordered" evidence="1">
    <location>
        <begin position="362"/>
        <end position="676"/>
    </location>
</feature>
<dbReference type="PANTHER" id="PTHR45691:SF6">
    <property type="entry name" value="PROTEIN DIAPHANOUS"/>
    <property type="match status" value="1"/>
</dbReference>
<dbReference type="EMBL" id="CAMXCT020003524">
    <property type="protein sequence ID" value="CAL1158289.1"/>
    <property type="molecule type" value="Genomic_DNA"/>
</dbReference>
<dbReference type="EMBL" id="CAMXCT010003524">
    <property type="protein sequence ID" value="CAI4004914.1"/>
    <property type="molecule type" value="Genomic_DNA"/>
</dbReference>
<feature type="region of interest" description="Disordered" evidence="1">
    <location>
        <begin position="864"/>
        <end position="901"/>
    </location>
</feature>
<organism evidence="2">
    <name type="scientific">Cladocopium goreaui</name>
    <dbReference type="NCBI Taxonomy" id="2562237"/>
    <lineage>
        <taxon>Eukaryota</taxon>
        <taxon>Sar</taxon>
        <taxon>Alveolata</taxon>
        <taxon>Dinophyceae</taxon>
        <taxon>Suessiales</taxon>
        <taxon>Symbiodiniaceae</taxon>
        <taxon>Cladocopium</taxon>
    </lineage>
</organism>
<protein>
    <submittedName>
        <fullName evidence="2">Uncharacterized protein</fullName>
    </submittedName>
</protein>
<gene>
    <name evidence="2" type="ORF">C1SCF055_LOCUS30678</name>
</gene>
<evidence type="ECO:0000313" key="4">
    <source>
        <dbReference type="Proteomes" id="UP001152797"/>
    </source>
</evidence>
<dbReference type="EMBL" id="CAMXCT030003524">
    <property type="protein sequence ID" value="CAL4792226.1"/>
    <property type="molecule type" value="Genomic_DNA"/>
</dbReference>
<reference evidence="3 4" key="2">
    <citation type="submission" date="2024-05" db="EMBL/GenBank/DDBJ databases">
        <authorList>
            <person name="Chen Y."/>
            <person name="Shah S."/>
            <person name="Dougan E. K."/>
            <person name="Thang M."/>
            <person name="Chan C."/>
        </authorList>
    </citation>
    <scope>NUCLEOTIDE SEQUENCE [LARGE SCALE GENOMIC DNA]</scope>
</reference>
<feature type="compositionally biased region" description="Basic residues" evidence="1">
    <location>
        <begin position="868"/>
        <end position="877"/>
    </location>
</feature>
<evidence type="ECO:0000256" key="1">
    <source>
        <dbReference type="SAM" id="MobiDB-lite"/>
    </source>
</evidence>
<dbReference type="AlphaFoldDB" id="A0A9P1G9B5"/>
<feature type="region of interest" description="Disordered" evidence="1">
    <location>
        <begin position="803"/>
        <end position="834"/>
    </location>
</feature>
<accession>A0A9P1G9B5</accession>
<dbReference type="GO" id="GO:0030041">
    <property type="term" value="P:actin filament polymerization"/>
    <property type="evidence" value="ECO:0007669"/>
    <property type="project" value="TreeGrafter"/>
</dbReference>